<keyword evidence="3" id="KW-1185">Reference proteome</keyword>
<dbReference type="Proteomes" id="UP000494216">
    <property type="component" value="Unassembled WGS sequence"/>
</dbReference>
<evidence type="ECO:0000259" key="1">
    <source>
        <dbReference type="Pfam" id="PF13340"/>
    </source>
</evidence>
<accession>A0A8S0YAZ0</accession>
<proteinExistence type="predicted"/>
<evidence type="ECO:0000313" key="2">
    <source>
        <dbReference type="EMBL" id="CAA9892807.1"/>
    </source>
</evidence>
<sequence length="115" mass="13549">MVHLRAPVQYLLNMFDNRGMRKVYPSDINREQFEQLRTLLESVRKQTKPRSVDLYEVFCGILYLLKSACQWPMLPSDVPNWRSGHYYFSKWSVQPENALSLLEQALKKSGWRGPA</sequence>
<dbReference type="InterPro" id="IPR025161">
    <property type="entry name" value="IS402-like_dom"/>
</dbReference>
<dbReference type="EMBL" id="CADCXN010000115">
    <property type="protein sequence ID" value="CAA9892807.1"/>
    <property type="molecule type" value="Genomic_DNA"/>
</dbReference>
<name>A0A8S0YAZ0_9GAMM</name>
<dbReference type="PANTHER" id="PTHR30007:SF0">
    <property type="entry name" value="TRANSPOSASE"/>
    <property type="match status" value="1"/>
</dbReference>
<dbReference type="AlphaFoldDB" id="A0A8S0YAZ0"/>
<comment type="caution">
    <text evidence="2">The sequence shown here is derived from an EMBL/GenBank/DDBJ whole genome shotgun (WGS) entry which is preliminary data.</text>
</comment>
<organism evidence="2 3">
    <name type="scientific">Candidatus Methylobacter favarea</name>
    <dbReference type="NCBI Taxonomy" id="2707345"/>
    <lineage>
        <taxon>Bacteria</taxon>
        <taxon>Pseudomonadati</taxon>
        <taxon>Pseudomonadota</taxon>
        <taxon>Gammaproteobacteria</taxon>
        <taxon>Methylococcales</taxon>
        <taxon>Methylococcaceae</taxon>
        <taxon>Methylobacter</taxon>
    </lineage>
</organism>
<evidence type="ECO:0000313" key="3">
    <source>
        <dbReference type="Proteomes" id="UP000494216"/>
    </source>
</evidence>
<protein>
    <submittedName>
        <fullName evidence="2">Transposase</fullName>
    </submittedName>
</protein>
<feature type="domain" description="Insertion element IS402-like" evidence="1">
    <location>
        <begin position="30"/>
        <end position="92"/>
    </location>
</feature>
<reference evidence="2 3" key="1">
    <citation type="submission" date="2020-02" db="EMBL/GenBank/DDBJ databases">
        <authorList>
            <person name="Hogendoorn C."/>
        </authorList>
    </citation>
    <scope>NUCLEOTIDE SEQUENCE [LARGE SCALE GENOMIC DNA]</scope>
    <source>
        <strain evidence="2">METHB21</strain>
    </source>
</reference>
<gene>
    <name evidence="2" type="ORF">METHB2_810003</name>
</gene>
<dbReference type="Pfam" id="PF13340">
    <property type="entry name" value="DUF4096"/>
    <property type="match status" value="1"/>
</dbReference>
<dbReference type="PANTHER" id="PTHR30007">
    <property type="entry name" value="PHP DOMAIN PROTEIN"/>
    <property type="match status" value="1"/>
</dbReference>